<dbReference type="Proteomes" id="UP000231333">
    <property type="component" value="Unassembled WGS sequence"/>
</dbReference>
<comment type="caution">
    <text evidence="1">Lacks conserved residue(s) required for the propagation of feature annotation.</text>
</comment>
<dbReference type="PANTHER" id="PTHR33823">
    <property type="entry name" value="RNA POLYMERASE-BINDING TRANSCRIPTION FACTOR DKSA-RELATED"/>
    <property type="match status" value="1"/>
</dbReference>
<comment type="caution">
    <text evidence="3">The sequence shown here is derived from an EMBL/GenBank/DDBJ whole genome shotgun (WGS) entry which is preliminary data.</text>
</comment>
<evidence type="ECO:0000256" key="1">
    <source>
        <dbReference type="PROSITE-ProRule" id="PRU00510"/>
    </source>
</evidence>
<name>A0A2H0QUQ2_9BACT</name>
<feature type="region of interest" description="Disordered" evidence="2">
    <location>
        <begin position="27"/>
        <end position="53"/>
    </location>
</feature>
<evidence type="ECO:0000313" key="3">
    <source>
        <dbReference type="EMBL" id="PIR37285.1"/>
    </source>
</evidence>
<organism evidence="3 4">
    <name type="scientific">Candidatus Zambryskibacteria bacterium CG10_big_fil_rev_8_21_14_0_10_42_12</name>
    <dbReference type="NCBI Taxonomy" id="1975115"/>
    <lineage>
        <taxon>Bacteria</taxon>
        <taxon>Candidatus Zambryskiibacteriota</taxon>
    </lineage>
</organism>
<reference evidence="3 4" key="1">
    <citation type="submission" date="2017-09" db="EMBL/GenBank/DDBJ databases">
        <title>Depth-based differentiation of microbial function through sediment-hosted aquifers and enrichment of novel symbionts in the deep terrestrial subsurface.</title>
        <authorList>
            <person name="Probst A.J."/>
            <person name="Ladd B."/>
            <person name="Jarett J.K."/>
            <person name="Geller-Mcgrath D.E."/>
            <person name="Sieber C.M."/>
            <person name="Emerson J.B."/>
            <person name="Anantharaman K."/>
            <person name="Thomas B.C."/>
            <person name="Malmstrom R."/>
            <person name="Stieglmeier M."/>
            <person name="Klingl A."/>
            <person name="Woyke T."/>
            <person name="Ryan C.M."/>
            <person name="Banfield J.F."/>
        </authorList>
    </citation>
    <scope>NUCLEOTIDE SEQUENCE [LARGE SCALE GENOMIC DNA]</scope>
    <source>
        <strain evidence="3">CG10_big_fil_rev_8_21_14_0_10_42_12</strain>
    </source>
</reference>
<gene>
    <name evidence="3" type="ORF">COV34_03630</name>
</gene>
<dbReference type="Gene3D" id="1.20.120.910">
    <property type="entry name" value="DksA, coiled-coil domain"/>
    <property type="match status" value="1"/>
</dbReference>
<evidence type="ECO:0000256" key="2">
    <source>
        <dbReference type="SAM" id="MobiDB-lite"/>
    </source>
</evidence>
<dbReference type="SUPFAM" id="SSF109635">
    <property type="entry name" value="DnaK suppressor protein DksA, alpha-hairpin domain"/>
    <property type="match status" value="1"/>
</dbReference>
<proteinExistence type="predicted"/>
<accession>A0A2H0QUQ2</accession>
<protein>
    <submittedName>
        <fullName evidence="3">Uncharacterized protein</fullName>
    </submittedName>
</protein>
<dbReference type="AlphaFoldDB" id="A0A2H0QUQ2"/>
<evidence type="ECO:0000313" key="4">
    <source>
        <dbReference type="Proteomes" id="UP000231333"/>
    </source>
</evidence>
<dbReference type="PROSITE" id="PS51128">
    <property type="entry name" value="ZF_DKSA_2"/>
    <property type="match status" value="1"/>
</dbReference>
<dbReference type="InterPro" id="IPR037187">
    <property type="entry name" value="DnaK_N"/>
</dbReference>
<dbReference type="PANTHER" id="PTHR33823:SF5">
    <property type="entry name" value="DNAK SUPPRESSOR PROTEIN"/>
    <property type="match status" value="1"/>
</dbReference>
<dbReference type="EMBL" id="PCXL01000026">
    <property type="protein sequence ID" value="PIR37285.1"/>
    <property type="molecule type" value="Genomic_DNA"/>
</dbReference>
<sequence length="122" mass="13630">MRTDIDIATYKEKLLVEKAALEAELSEIGQKNEQNPDDWEATSPDVNRGETDPIDRADNIEELENNTAIVGNLETRLEHVNNALERIDAGTYGYCIVSNEPIETDRLDANPAAETCKAHMED</sequence>